<comment type="pathway">
    <text evidence="1">tRNA modification; 5-methoxycarbonylmethyl-2-thiouridine-tRNA biosynthesis.</text>
</comment>
<comment type="similarity">
    <text evidence="2">Belongs to the ELP6 family.</text>
</comment>
<dbReference type="EMBL" id="OZ020106">
    <property type="protein sequence ID" value="CAK9257914.1"/>
    <property type="molecule type" value="Genomic_DNA"/>
</dbReference>
<evidence type="ECO:0000256" key="1">
    <source>
        <dbReference type="ARBA" id="ARBA00005043"/>
    </source>
</evidence>
<dbReference type="Proteomes" id="UP001497444">
    <property type="component" value="Chromosome 11"/>
</dbReference>
<accession>A0ABP0VTV6</accession>
<evidence type="ECO:0000313" key="4">
    <source>
        <dbReference type="Proteomes" id="UP001497444"/>
    </source>
</evidence>
<reference evidence="3" key="1">
    <citation type="submission" date="2024-02" db="EMBL/GenBank/DDBJ databases">
        <authorList>
            <consortium name="ELIXIR-Norway"/>
            <consortium name="Elixir Norway"/>
        </authorList>
    </citation>
    <scope>NUCLEOTIDE SEQUENCE</scope>
</reference>
<dbReference type="PANTHER" id="PTHR16184:SF6">
    <property type="entry name" value="ELONGATOR COMPLEX PROTEIN 6"/>
    <property type="match status" value="1"/>
</dbReference>
<dbReference type="Pfam" id="PF09807">
    <property type="entry name" value="ELP6"/>
    <property type="match status" value="1"/>
</dbReference>
<dbReference type="Gene3D" id="3.40.50.300">
    <property type="entry name" value="P-loop containing nucleotide triphosphate hydrolases"/>
    <property type="match status" value="1"/>
</dbReference>
<dbReference type="InterPro" id="IPR018627">
    <property type="entry name" value="ELP6"/>
</dbReference>
<protein>
    <recommendedName>
        <fullName evidence="5">Elongator complex protein 6</fullName>
    </recommendedName>
</protein>
<keyword evidence="4" id="KW-1185">Reference proteome</keyword>
<proteinExistence type="inferred from homology"/>
<name>A0ABP0VTV6_9BRYO</name>
<dbReference type="InterPro" id="IPR027417">
    <property type="entry name" value="P-loop_NTPase"/>
</dbReference>
<sequence length="278" mass="30187">MSEMMEEILGLDARKLLPGSLILIEDSVAAKGAFLLNYFLKKLLAAPHASEEEAGGGTTRVLFLALSEPFSHYNRISRKQGCNLISYRNSGRLIFLDMVSDNPPGSVWTKGLKQSALFGLYERVNECVKRQEMQKSGEERTVIIIDDASLLEVLAGGVQNEVLSFLHYCRALYSGSHRCGVVALVHADTDSNRGLSLPVDAGAQSPAAALVQELEHSADVIVTVDPLSTGLATDVHGQVSVVHWTDALCSAEFRRAPCTLQFKLLESSVLFSHPGGKF</sequence>
<evidence type="ECO:0008006" key="5">
    <source>
        <dbReference type="Google" id="ProtNLM"/>
    </source>
</evidence>
<gene>
    <name evidence="3" type="ORF">CSSPJE1EN1_LOCUS3392</name>
</gene>
<organism evidence="3 4">
    <name type="scientific">Sphagnum jensenii</name>
    <dbReference type="NCBI Taxonomy" id="128206"/>
    <lineage>
        <taxon>Eukaryota</taxon>
        <taxon>Viridiplantae</taxon>
        <taxon>Streptophyta</taxon>
        <taxon>Embryophyta</taxon>
        <taxon>Bryophyta</taxon>
        <taxon>Sphagnophytina</taxon>
        <taxon>Sphagnopsida</taxon>
        <taxon>Sphagnales</taxon>
        <taxon>Sphagnaceae</taxon>
        <taxon>Sphagnum</taxon>
    </lineage>
</organism>
<dbReference type="CDD" id="cd19495">
    <property type="entry name" value="Elp6"/>
    <property type="match status" value="1"/>
</dbReference>
<evidence type="ECO:0000313" key="3">
    <source>
        <dbReference type="EMBL" id="CAK9257914.1"/>
    </source>
</evidence>
<evidence type="ECO:0000256" key="2">
    <source>
        <dbReference type="ARBA" id="ARBA00008837"/>
    </source>
</evidence>
<dbReference type="PANTHER" id="PTHR16184">
    <property type="entry name" value="ELONGATOR COMPLEX PROTEIN 6"/>
    <property type="match status" value="1"/>
</dbReference>